<organism evidence="1 2">
    <name type="scientific">Favolaschia claudopus</name>
    <dbReference type="NCBI Taxonomy" id="2862362"/>
    <lineage>
        <taxon>Eukaryota</taxon>
        <taxon>Fungi</taxon>
        <taxon>Dikarya</taxon>
        <taxon>Basidiomycota</taxon>
        <taxon>Agaricomycotina</taxon>
        <taxon>Agaricomycetes</taxon>
        <taxon>Agaricomycetidae</taxon>
        <taxon>Agaricales</taxon>
        <taxon>Marasmiineae</taxon>
        <taxon>Mycenaceae</taxon>
        <taxon>Favolaschia</taxon>
    </lineage>
</organism>
<reference evidence="1 2" key="1">
    <citation type="journal article" date="2024" name="J Genomics">
        <title>Draft genome sequencing and assembly of Favolaschia claudopus CIRM-BRFM 2984 isolated from oak limbs.</title>
        <authorList>
            <person name="Navarro D."/>
            <person name="Drula E."/>
            <person name="Chaduli D."/>
            <person name="Cazenave R."/>
            <person name="Ahrendt S."/>
            <person name="Wang J."/>
            <person name="Lipzen A."/>
            <person name="Daum C."/>
            <person name="Barry K."/>
            <person name="Grigoriev I.V."/>
            <person name="Favel A."/>
            <person name="Rosso M.N."/>
            <person name="Martin F."/>
        </authorList>
    </citation>
    <scope>NUCLEOTIDE SEQUENCE [LARGE SCALE GENOMIC DNA]</scope>
    <source>
        <strain evidence="1 2">CIRM-BRFM 2984</strain>
    </source>
</reference>
<dbReference type="Proteomes" id="UP001362999">
    <property type="component" value="Unassembled WGS sequence"/>
</dbReference>
<keyword evidence="2" id="KW-1185">Reference proteome</keyword>
<accession>A0AAV9ZC62</accession>
<name>A0AAV9ZC62_9AGAR</name>
<evidence type="ECO:0000313" key="2">
    <source>
        <dbReference type="Proteomes" id="UP001362999"/>
    </source>
</evidence>
<comment type="caution">
    <text evidence="1">The sequence shown here is derived from an EMBL/GenBank/DDBJ whole genome shotgun (WGS) entry which is preliminary data.</text>
</comment>
<proteinExistence type="predicted"/>
<dbReference type="AlphaFoldDB" id="A0AAV9ZC62"/>
<evidence type="ECO:0000313" key="1">
    <source>
        <dbReference type="EMBL" id="KAK6977648.1"/>
    </source>
</evidence>
<sequence length="370" mass="42273">MNFAKHFLKQMGGFKSYQRLGYYNMEVYGNDQVSIHMQQAGFTMLCGGNLIPINNQGECDGIITSTTDNLLYALYHNGIPPPIDYLQVILQLLSLANPTSSFAALLLVQKNVFGWYTELECGPRLRDHSVWALLSTVTVQHCRNRLHHNHDLGEQDWNWNEQYIWSYVDLAYTLSAIPGWQPHIQKELCSWIHIFANIWERVSYGPMNLSHLHEQSQQRYNVVLKTMLTTHLSISTHSHLEEAIGLVCVALSESWASLDLAMPLEPNCLLAWLECSNSAIMSGMLQETPQASQMMQKLIVPLQRTLFRFVERIEALPSEATTPILAVCGEIVKDLATRMLQTETRNWEEIQSQIGDRIKEAREFYSQNSG</sequence>
<gene>
    <name evidence="1" type="ORF">R3P38DRAFT_2809923</name>
</gene>
<dbReference type="EMBL" id="JAWWNJ010000166">
    <property type="protein sequence ID" value="KAK6977648.1"/>
    <property type="molecule type" value="Genomic_DNA"/>
</dbReference>
<protein>
    <submittedName>
        <fullName evidence="1">Uncharacterized protein</fullName>
    </submittedName>
</protein>